<dbReference type="Gene3D" id="3.40.50.2000">
    <property type="entry name" value="Glycogen Phosphorylase B"/>
    <property type="match status" value="1"/>
</dbReference>
<name>R4YT32_OLEAN</name>
<protein>
    <recommendedName>
        <fullName evidence="1">Glycosyl transferase family 28 C-terminal domain-containing protein</fullName>
    </recommendedName>
</protein>
<dbReference type="Pfam" id="PF04101">
    <property type="entry name" value="Glyco_tran_28_C"/>
    <property type="match status" value="1"/>
</dbReference>
<gene>
    <name evidence="2" type="ORF">OLEAN_C24720</name>
</gene>
<dbReference type="GO" id="GO:0016758">
    <property type="term" value="F:hexosyltransferase activity"/>
    <property type="evidence" value="ECO:0007669"/>
    <property type="project" value="InterPro"/>
</dbReference>
<organism evidence="2 3">
    <name type="scientific">Oleispira antarctica RB-8</name>
    <dbReference type="NCBI Taxonomy" id="698738"/>
    <lineage>
        <taxon>Bacteria</taxon>
        <taxon>Pseudomonadati</taxon>
        <taxon>Pseudomonadota</taxon>
        <taxon>Gammaproteobacteria</taxon>
        <taxon>Oceanospirillales</taxon>
        <taxon>Oceanospirillaceae</taxon>
        <taxon>Oleispira</taxon>
    </lineage>
</organism>
<evidence type="ECO:0000259" key="1">
    <source>
        <dbReference type="Pfam" id="PF04101"/>
    </source>
</evidence>
<dbReference type="HOGENOM" id="CLU_055279_0_0_6"/>
<evidence type="ECO:0000313" key="3">
    <source>
        <dbReference type="Proteomes" id="UP000032749"/>
    </source>
</evidence>
<evidence type="ECO:0000313" key="2">
    <source>
        <dbReference type="EMBL" id="CCK76648.1"/>
    </source>
</evidence>
<keyword evidence="3" id="KW-1185">Reference proteome</keyword>
<dbReference type="STRING" id="698738.OLEAN_C24720"/>
<dbReference type="EMBL" id="FO203512">
    <property type="protein sequence ID" value="CCK76648.1"/>
    <property type="molecule type" value="Genomic_DNA"/>
</dbReference>
<feature type="domain" description="Glycosyl transferase family 28 C-terminal" evidence="1">
    <location>
        <begin position="191"/>
        <end position="342"/>
    </location>
</feature>
<reference evidence="2 3" key="1">
    <citation type="journal article" date="2013" name="Nat. Commun.">
        <title>Genome sequence and functional genomic analysis of the oil-degrading bacterium Oleispira antarctica.</title>
        <authorList>
            <person name="Kube M."/>
            <person name="Chernikova T.N."/>
            <person name="Al-Ramahi Y."/>
            <person name="Beloqui A."/>
            <person name="Lopez-Cortez N."/>
            <person name="Guazzaroni M.E."/>
            <person name="Heipieper H.J."/>
            <person name="Klages S."/>
            <person name="Kotsyurbenko O.R."/>
            <person name="Langer I."/>
            <person name="Nechitaylo T.Y."/>
            <person name="Lunsdorf H."/>
            <person name="Fernandez M."/>
            <person name="Juarez S."/>
            <person name="Ciordia S."/>
            <person name="Singer A."/>
            <person name="Kagan O."/>
            <person name="Egorova O."/>
            <person name="Petit P.A."/>
            <person name="Stogios P."/>
            <person name="Kim Y."/>
            <person name="Tchigvintsev A."/>
            <person name="Flick R."/>
            <person name="Denaro R."/>
            <person name="Genovese M."/>
            <person name="Albar J.P."/>
            <person name="Reva O.N."/>
            <person name="Martinez-Gomariz M."/>
            <person name="Tran H."/>
            <person name="Ferrer M."/>
            <person name="Savchenko A."/>
            <person name="Yakunin A.F."/>
            <person name="Yakimov M.M."/>
            <person name="Golyshina O.V."/>
            <person name="Reinhardt R."/>
            <person name="Golyshin P.N."/>
        </authorList>
    </citation>
    <scope>NUCLEOTIDE SEQUENCE [LARGE SCALE GENOMIC DNA]</scope>
</reference>
<dbReference type="AlphaFoldDB" id="R4YT32"/>
<dbReference type="Proteomes" id="UP000032749">
    <property type="component" value="Chromosome"/>
</dbReference>
<dbReference type="SUPFAM" id="SSF53756">
    <property type="entry name" value="UDP-Glycosyltransferase/glycogen phosphorylase"/>
    <property type="match status" value="1"/>
</dbReference>
<dbReference type="KEGG" id="oai:OLEAN_C24720"/>
<dbReference type="InterPro" id="IPR007235">
    <property type="entry name" value="Glyco_trans_28_C"/>
</dbReference>
<accession>R4YT32</accession>
<sequence>MVRTCQLALALCDVFDVTVINGGEKVPNYELPENVTWIQLPAIYKKETSQDLIPVDTLTTLDDCFARRNSIINDVLNDVRPDLIITEHFPFGLLFEKEVINLISDAKSINENCKIVSSVRDILDSEIKDSKVFEILERYFDHVLIHSDKEMVPFQDQSNLRVPISYTGYIVQNIKYEKRTSSTRPLIMASIGGGRLGQELLTSLINEHQKLFQEIPHDLEIFKGAFQGEWQFDSKYDHISSLKISEFNQKNYQLSLAKASLIICMGGYNSLLEAVISKIPVLVYNREFANDNLEQDSRIQYFLESGYIKVLSPNELEGKSLRDKIIESLNGIEQPLPLKICIEGKSNTQKIIKTILSKE</sequence>
<proteinExistence type="predicted"/>